<dbReference type="SUPFAM" id="SSF54637">
    <property type="entry name" value="Thioesterase/thiol ester dehydrase-isomerase"/>
    <property type="match status" value="1"/>
</dbReference>
<feature type="region of interest" description="Disordered" evidence="1">
    <location>
        <begin position="22"/>
        <end position="45"/>
    </location>
</feature>
<reference evidence="3" key="1">
    <citation type="journal article" date="2021" name="Proc. Natl. Acad. Sci. U.S.A.">
        <title>Three genomes in the algal genus Volvox reveal the fate of a haploid sex-determining region after a transition to homothallism.</title>
        <authorList>
            <person name="Yamamoto K."/>
            <person name="Hamaji T."/>
            <person name="Kawai-Toyooka H."/>
            <person name="Matsuzaki R."/>
            <person name="Takahashi F."/>
            <person name="Nishimura Y."/>
            <person name="Kawachi M."/>
            <person name="Noguchi H."/>
            <person name="Minakuchi Y."/>
            <person name="Umen J.G."/>
            <person name="Toyoda A."/>
            <person name="Nozaki H."/>
        </authorList>
    </citation>
    <scope>NUCLEOTIDE SEQUENCE</scope>
    <source>
        <strain evidence="4">NIES-3785</strain>
        <strain evidence="3">NIES-3786</strain>
    </source>
</reference>
<dbReference type="InterPro" id="IPR029069">
    <property type="entry name" value="HotDog_dom_sf"/>
</dbReference>
<dbReference type="Proteomes" id="UP000747110">
    <property type="component" value="Unassembled WGS sequence"/>
</dbReference>
<protein>
    <recommendedName>
        <fullName evidence="2">MaoC-like domain-containing protein</fullName>
    </recommendedName>
</protein>
<dbReference type="PANTHER" id="PTHR43841">
    <property type="entry name" value="3-HYDROXYACYL-THIOESTER DEHYDRATASE HTDX-RELATED"/>
    <property type="match status" value="1"/>
</dbReference>
<dbReference type="PANTHER" id="PTHR43841:SF1">
    <property type="entry name" value="3-HYDROXYACYL-THIOESTER DEHYDRATASE X"/>
    <property type="match status" value="1"/>
</dbReference>
<organism evidence="3 5">
    <name type="scientific">Volvox reticuliferus</name>
    <dbReference type="NCBI Taxonomy" id="1737510"/>
    <lineage>
        <taxon>Eukaryota</taxon>
        <taxon>Viridiplantae</taxon>
        <taxon>Chlorophyta</taxon>
        <taxon>core chlorophytes</taxon>
        <taxon>Chlorophyceae</taxon>
        <taxon>CS clade</taxon>
        <taxon>Chlamydomonadales</taxon>
        <taxon>Volvocaceae</taxon>
        <taxon>Volvox</taxon>
    </lineage>
</organism>
<feature type="domain" description="MaoC-like" evidence="2">
    <location>
        <begin position="286"/>
        <end position="367"/>
    </location>
</feature>
<evidence type="ECO:0000313" key="4">
    <source>
        <dbReference type="EMBL" id="GIM09563.1"/>
    </source>
</evidence>
<dbReference type="InterPro" id="IPR002539">
    <property type="entry name" value="MaoC-like_dom"/>
</dbReference>
<dbReference type="EMBL" id="BNCQ01000031">
    <property type="protein sequence ID" value="GIM09563.1"/>
    <property type="molecule type" value="Genomic_DNA"/>
</dbReference>
<evidence type="ECO:0000259" key="2">
    <source>
        <dbReference type="Pfam" id="PF01575"/>
    </source>
</evidence>
<accession>A0A8J4CP66</accession>
<sequence length="422" mass="46047">MHAWMDDWVGKGMRRVPLLRRSHTDRSCAGQGQQGPGGRYAPQTHLTQTHPAPWLPLVTKVLYLLLHPSPGGQNIAELRQRPTHHCPHRAHQRCVMYLLGWCTLTMTTCYTHAHVQVMLTRPVHFSATRLRHYLTLAGFMSGTAGDVPLMYPIVEAFRLVMQAMLLPAFPFNVLGSVLARTQVVALRRIAADEKLMYSCRVEPVFRTTAKGHIEVDIVVEARSVGTAGATGGEATLAWRNITTVIILSSRRTKKEAPVEQGKAPAGPMEGKAEGEAASTEAAKPTVIDTWRLGPNTGRRYGMLNGDLNPIHLYPVTSALFGFKRPIAHALFLTGKAEASMRKAGLELRYPCTLTVEFKRPTLLPARLHCAWLGAAGSDAAVASSMDSSQGARFAVLTSDLSKEVLVGSVSCHREAVDKALAA</sequence>
<evidence type="ECO:0000313" key="3">
    <source>
        <dbReference type="EMBL" id="GIL85480.1"/>
    </source>
</evidence>
<dbReference type="Gene3D" id="3.10.129.10">
    <property type="entry name" value="Hotdog Thioesterase"/>
    <property type="match status" value="1"/>
</dbReference>
<evidence type="ECO:0000313" key="5">
    <source>
        <dbReference type="Proteomes" id="UP000747110"/>
    </source>
</evidence>
<evidence type="ECO:0000256" key="1">
    <source>
        <dbReference type="SAM" id="MobiDB-lite"/>
    </source>
</evidence>
<dbReference type="AlphaFoldDB" id="A0A8J4CP66"/>
<keyword evidence="5" id="KW-1185">Reference proteome</keyword>
<dbReference type="Pfam" id="PF01575">
    <property type="entry name" value="MaoC_dehydratas"/>
    <property type="match status" value="1"/>
</dbReference>
<dbReference type="OrthoDB" id="533830at2759"/>
<dbReference type="Proteomes" id="UP000722791">
    <property type="component" value="Unassembled WGS sequence"/>
</dbReference>
<feature type="region of interest" description="Disordered" evidence="1">
    <location>
        <begin position="255"/>
        <end position="280"/>
    </location>
</feature>
<gene>
    <name evidence="3" type="ORF">Vretifemale_14000</name>
    <name evidence="4" type="ORF">Vretimale_13393</name>
</gene>
<comment type="caution">
    <text evidence="3">The sequence shown here is derived from an EMBL/GenBank/DDBJ whole genome shotgun (WGS) entry which is preliminary data.</text>
</comment>
<proteinExistence type="predicted"/>
<name>A0A8J4CP66_9CHLO</name>
<dbReference type="EMBL" id="BNCP01000033">
    <property type="protein sequence ID" value="GIL85480.1"/>
    <property type="molecule type" value="Genomic_DNA"/>
</dbReference>